<organism evidence="6 7">
    <name type="scientific">Sterrhoptilus dennistouni</name>
    <dbReference type="NCBI Taxonomy" id="2585820"/>
    <lineage>
        <taxon>Eukaryota</taxon>
        <taxon>Metazoa</taxon>
        <taxon>Chordata</taxon>
        <taxon>Craniata</taxon>
        <taxon>Vertebrata</taxon>
        <taxon>Euteleostomi</taxon>
        <taxon>Archelosauria</taxon>
        <taxon>Archosauria</taxon>
        <taxon>Dinosauria</taxon>
        <taxon>Saurischia</taxon>
        <taxon>Theropoda</taxon>
        <taxon>Coelurosauria</taxon>
        <taxon>Aves</taxon>
        <taxon>Neognathae</taxon>
        <taxon>Neoaves</taxon>
        <taxon>Telluraves</taxon>
        <taxon>Australaves</taxon>
        <taxon>Passeriformes</taxon>
        <taxon>Sylvioidea</taxon>
        <taxon>Zosteropidae</taxon>
        <taxon>Sterrhoptilus</taxon>
    </lineage>
</organism>
<evidence type="ECO:0000313" key="7">
    <source>
        <dbReference type="Proteomes" id="UP000572325"/>
    </source>
</evidence>
<evidence type="ECO:0000313" key="6">
    <source>
        <dbReference type="EMBL" id="NXI28148.1"/>
    </source>
</evidence>
<dbReference type="GO" id="GO:0005975">
    <property type="term" value="P:carbohydrate metabolic process"/>
    <property type="evidence" value="ECO:0007669"/>
    <property type="project" value="InterPro"/>
</dbReference>
<dbReference type="InterPro" id="IPR017853">
    <property type="entry name" value="GH"/>
</dbReference>
<dbReference type="InterPro" id="IPR015883">
    <property type="entry name" value="Glyco_hydro_20_cat"/>
</dbReference>
<keyword evidence="4" id="KW-0378">Hydrolase</keyword>
<evidence type="ECO:0000256" key="3">
    <source>
        <dbReference type="ARBA" id="ARBA00012663"/>
    </source>
</evidence>
<dbReference type="PANTHER" id="PTHR21040">
    <property type="entry name" value="BCDNA.GH04120"/>
    <property type="match status" value="1"/>
</dbReference>
<name>A0A7K9RWX6_9PASS</name>
<dbReference type="PANTHER" id="PTHR21040:SF5">
    <property type="entry name" value="BETA-N-ACETYLHEXOSAMINIDASE"/>
    <property type="match status" value="1"/>
</dbReference>
<sequence length="462" mass="52243">MRLIHLDLKGAAPRVSYLEQVFPLLSQLGANGVLIEYEDMFPFKGELEILRSPYAYSEEDIERIQQLAEQHKLEVVPLVQTFGHVEFILKHEKYQHLREVERFPNSFNPHIPDTLALLKSILSQVVEKHRRSTWIHIGADEVFHLGEGMDSKNWMSHNKGDVGTMYLKHIKEVLGFLTAQYWGLQVLMWDDMLRKISVGALRGEGTGTAVVAPVPGSSVAPSVCPPWQALPPVPAGAHALPCGSWGSMGGPRLPPAAGTNVPSLLGKGCWNLSLPSWCPQSCAGTVQRWWLSLSLRYDHYSVLCELLPVSIPSLAICLQTLVNGGFTEEAKRKVLDVLGLESVQLEQSTCEGRGAFPGVEIYHMVEQVNGHLKESILKALEEESAIKGWFSPYHRKRQFGNPRNMESFGSKVLKLHEDWESFVRDLRAQLERIYFPDTVEEWMEENVNPYLDQLRDLVRDYR</sequence>
<evidence type="ECO:0000259" key="5">
    <source>
        <dbReference type="Pfam" id="PF00728"/>
    </source>
</evidence>
<feature type="domain" description="Glycoside hydrolase family 20 catalytic" evidence="5">
    <location>
        <begin position="53"/>
        <end position="196"/>
    </location>
</feature>
<dbReference type="Pfam" id="PF00728">
    <property type="entry name" value="Glyco_hydro_20"/>
    <property type="match status" value="1"/>
</dbReference>
<gene>
    <name evidence="6" type="primary">Hexdc_1</name>
    <name evidence="6" type="ORF">STEDEN_R03719</name>
</gene>
<dbReference type="GO" id="GO:0004563">
    <property type="term" value="F:beta-N-acetylhexosaminidase activity"/>
    <property type="evidence" value="ECO:0007669"/>
    <property type="project" value="UniProtKB-EC"/>
</dbReference>
<evidence type="ECO:0000256" key="1">
    <source>
        <dbReference type="ARBA" id="ARBA00001231"/>
    </source>
</evidence>
<feature type="non-terminal residue" evidence="6">
    <location>
        <position position="1"/>
    </location>
</feature>
<protein>
    <recommendedName>
        <fullName evidence="3">beta-N-acetylhexosaminidase</fullName>
        <ecNumber evidence="3">3.2.1.52</ecNumber>
    </recommendedName>
</protein>
<comment type="catalytic activity">
    <reaction evidence="1">
        <text>Hydrolysis of terminal non-reducing N-acetyl-D-hexosamine residues in N-acetyl-beta-D-hexosaminides.</text>
        <dbReference type="EC" id="3.2.1.52"/>
    </reaction>
</comment>
<proteinExistence type="inferred from homology"/>
<dbReference type="Gene3D" id="3.20.20.80">
    <property type="entry name" value="Glycosidases"/>
    <property type="match status" value="1"/>
</dbReference>
<dbReference type="CDD" id="cd06565">
    <property type="entry name" value="GH20_GcnA-like"/>
    <property type="match status" value="1"/>
</dbReference>
<comment type="caution">
    <text evidence="6">The sequence shown here is derived from an EMBL/GenBank/DDBJ whole genome shotgun (WGS) entry which is preliminary data.</text>
</comment>
<comment type="similarity">
    <text evidence="2">Belongs to the glycosyl hydrolase 20 family.</text>
</comment>
<evidence type="ECO:0000256" key="4">
    <source>
        <dbReference type="ARBA" id="ARBA00022801"/>
    </source>
</evidence>
<dbReference type="EMBL" id="VWZU01011553">
    <property type="protein sequence ID" value="NXI28148.1"/>
    <property type="molecule type" value="Genomic_DNA"/>
</dbReference>
<dbReference type="EC" id="3.2.1.52" evidence="3"/>
<reference evidence="6 7" key="1">
    <citation type="submission" date="2019-09" db="EMBL/GenBank/DDBJ databases">
        <title>Bird 10,000 Genomes (B10K) Project - Family phase.</title>
        <authorList>
            <person name="Zhang G."/>
        </authorList>
    </citation>
    <scope>NUCLEOTIDE SEQUENCE [LARGE SCALE GENOMIC DNA]</scope>
    <source>
        <strain evidence="6">B10K-DU-001-27</strain>
        <tissue evidence="6">Muscle</tissue>
    </source>
</reference>
<accession>A0A7K9RWX6</accession>
<evidence type="ECO:0000256" key="2">
    <source>
        <dbReference type="ARBA" id="ARBA00006285"/>
    </source>
</evidence>
<feature type="non-terminal residue" evidence="6">
    <location>
        <position position="462"/>
    </location>
</feature>
<keyword evidence="7" id="KW-1185">Reference proteome</keyword>
<dbReference type="AlphaFoldDB" id="A0A7K9RWX6"/>
<dbReference type="Proteomes" id="UP000572325">
    <property type="component" value="Unassembled WGS sequence"/>
</dbReference>
<dbReference type="SUPFAM" id="SSF51445">
    <property type="entry name" value="(Trans)glycosidases"/>
    <property type="match status" value="1"/>
</dbReference>
<dbReference type="InterPro" id="IPR038901">
    <property type="entry name" value="HEXDC-like"/>
</dbReference>